<reference evidence="2 3" key="1">
    <citation type="journal article" date="2011" name="EMBO J.">
        <title>Structural diversity of bacterial flagellar motors.</title>
        <authorList>
            <person name="Chen S."/>
            <person name="Beeby M."/>
            <person name="Murphy G.E."/>
            <person name="Leadbetter J.R."/>
            <person name="Hendrixson D.R."/>
            <person name="Briegel A."/>
            <person name="Li Z."/>
            <person name="Shi J."/>
            <person name="Tocheva E.I."/>
            <person name="Muller A."/>
            <person name="Dobro M.J."/>
            <person name="Jensen G.J."/>
        </authorList>
    </citation>
    <scope>NUCLEOTIDE SEQUENCE [LARGE SCALE GENOMIC DNA]</scope>
    <source>
        <strain evidence="2 3">DSM 6540</strain>
    </source>
</reference>
<comment type="caution">
    <text evidence="2">The sequence shown here is derived from an EMBL/GenBank/DDBJ whole genome shotgun (WGS) entry which is preliminary data.</text>
</comment>
<dbReference type="EMBL" id="AFGF01000269">
    <property type="protein sequence ID" value="EGO61929.1"/>
    <property type="molecule type" value="Genomic_DNA"/>
</dbReference>
<name>F7NPT8_9FIRM</name>
<protein>
    <recommendedName>
        <fullName evidence="4">DnaA N-terminal domain-containing protein</fullName>
    </recommendedName>
</protein>
<evidence type="ECO:0008006" key="4">
    <source>
        <dbReference type="Google" id="ProtNLM"/>
    </source>
</evidence>
<dbReference type="Proteomes" id="UP000003240">
    <property type="component" value="Unassembled WGS sequence"/>
</dbReference>
<dbReference type="OrthoDB" id="3034760at2"/>
<feature type="region of interest" description="Disordered" evidence="1">
    <location>
        <begin position="1"/>
        <end position="23"/>
    </location>
</feature>
<evidence type="ECO:0000256" key="1">
    <source>
        <dbReference type="SAM" id="MobiDB-lite"/>
    </source>
</evidence>
<accession>F7NPT8</accession>
<proteinExistence type="predicted"/>
<evidence type="ECO:0000313" key="3">
    <source>
        <dbReference type="Proteomes" id="UP000003240"/>
    </source>
</evidence>
<dbReference type="STRING" id="1009370.ALO_20677"/>
<organism evidence="2 3">
    <name type="scientific">Acetonema longum DSM 6540</name>
    <dbReference type="NCBI Taxonomy" id="1009370"/>
    <lineage>
        <taxon>Bacteria</taxon>
        <taxon>Bacillati</taxon>
        <taxon>Bacillota</taxon>
        <taxon>Negativicutes</taxon>
        <taxon>Acetonemataceae</taxon>
        <taxon>Acetonema</taxon>
    </lineage>
</organism>
<keyword evidence="3" id="KW-1185">Reference proteome</keyword>
<gene>
    <name evidence="2" type="ORF">ALO_20677</name>
</gene>
<dbReference type="RefSeq" id="WP_004099651.1">
    <property type="nucleotide sequence ID" value="NZ_AFGF01000269.1"/>
</dbReference>
<dbReference type="eggNOG" id="ENOG5033P97">
    <property type="taxonomic scope" value="Bacteria"/>
</dbReference>
<evidence type="ECO:0000313" key="2">
    <source>
        <dbReference type="EMBL" id="EGO61929.1"/>
    </source>
</evidence>
<dbReference type="AlphaFoldDB" id="F7NPT8"/>
<sequence length="113" mass="12894">MFMNRSTNVPEDREEPIMMPASDSLQVEPFTPLSARVASDQPELVQGLKALQQGLGQEHFDRYIENLVSLQLREGILWMVTRRAMHRSLLERDFLPQIKQAFGVGSIRIISQG</sequence>